<keyword evidence="10" id="KW-1185">Reference proteome</keyword>
<protein>
    <recommendedName>
        <fullName evidence="8">G-protein coupled receptors family 1 profile domain-containing protein</fullName>
    </recommendedName>
</protein>
<evidence type="ECO:0000256" key="2">
    <source>
        <dbReference type="ARBA" id="ARBA00022692"/>
    </source>
</evidence>
<keyword evidence="4 7" id="KW-0472">Membrane</keyword>
<dbReference type="PANTHER" id="PTHR47760">
    <property type="entry name" value="G-PROTEIN COUPLED RECEPTOR B0563.6-LIKE PROTEIN-RELATED"/>
    <property type="match status" value="1"/>
</dbReference>
<evidence type="ECO:0000256" key="7">
    <source>
        <dbReference type="SAM" id="Phobius"/>
    </source>
</evidence>
<evidence type="ECO:0000256" key="1">
    <source>
        <dbReference type="ARBA" id="ARBA00004370"/>
    </source>
</evidence>
<dbReference type="PRINTS" id="PR00237">
    <property type="entry name" value="GPCRRHODOPSN"/>
</dbReference>
<evidence type="ECO:0000259" key="8">
    <source>
        <dbReference type="PROSITE" id="PS50262"/>
    </source>
</evidence>
<feature type="region of interest" description="Disordered" evidence="6">
    <location>
        <begin position="255"/>
        <end position="299"/>
    </location>
</feature>
<dbReference type="InterPro" id="IPR053093">
    <property type="entry name" value="GPCR-like"/>
</dbReference>
<dbReference type="GO" id="GO:0016020">
    <property type="term" value="C:membrane"/>
    <property type="evidence" value="ECO:0007669"/>
    <property type="project" value="UniProtKB-SubCell"/>
</dbReference>
<feature type="compositionally biased region" description="Polar residues" evidence="6">
    <location>
        <begin position="262"/>
        <end position="273"/>
    </location>
</feature>
<dbReference type="SUPFAM" id="SSF81321">
    <property type="entry name" value="Family A G protein-coupled receptor-like"/>
    <property type="match status" value="1"/>
</dbReference>
<dbReference type="CDD" id="cd14978">
    <property type="entry name" value="7tmA_FMRFamide_R-like"/>
    <property type="match status" value="1"/>
</dbReference>
<dbReference type="InterPro" id="IPR000276">
    <property type="entry name" value="GPCR_Rhodpsn"/>
</dbReference>
<keyword evidence="3 7" id="KW-1133">Transmembrane helix</keyword>
<keyword evidence="5" id="KW-0675">Receptor</keyword>
<dbReference type="PANTHER" id="PTHR47760:SF1">
    <property type="entry name" value="G-PROTEIN COUPLED RECEPTORS FAMILY 1 PROFILE DOMAIN-CONTAINING PROTEIN"/>
    <property type="match status" value="1"/>
</dbReference>
<feature type="transmembrane region" description="Helical" evidence="7">
    <location>
        <begin position="45"/>
        <end position="69"/>
    </location>
</feature>
<dbReference type="OrthoDB" id="10033446at2759"/>
<dbReference type="PROSITE" id="PS00237">
    <property type="entry name" value="G_PROTEIN_RECEP_F1_1"/>
    <property type="match status" value="1"/>
</dbReference>
<evidence type="ECO:0000256" key="3">
    <source>
        <dbReference type="ARBA" id="ARBA00022989"/>
    </source>
</evidence>
<evidence type="ECO:0000256" key="5">
    <source>
        <dbReference type="RuleBase" id="RU000688"/>
    </source>
</evidence>
<dbReference type="PROSITE" id="PS50262">
    <property type="entry name" value="G_PROTEIN_RECEP_F1_2"/>
    <property type="match status" value="1"/>
</dbReference>
<comment type="similarity">
    <text evidence="5">Belongs to the G-protein coupled receptor 1 family.</text>
</comment>
<feature type="transmembrane region" description="Helical" evidence="7">
    <location>
        <begin position="315"/>
        <end position="337"/>
    </location>
</feature>
<dbReference type="STRING" id="947166.A0A1D1VK74"/>
<comment type="subcellular location">
    <subcellularLocation>
        <location evidence="1">Membrane</location>
    </subcellularLocation>
</comment>
<sequence>MVEMLEEEDATATAPSIPPVLLCTSSNSSTNLTADDIALEHIEHFLYGIVMPTLSFLGIIGNILNLVVLTRPNLMKIVTYTYFRAMAIADLGTMITVLIFVFELTGMKATTYLGSLFQAHVTLALLNAFVGSSVLTIVAVTFERWLSICHPLQAKNIQSPLRAKIIIACAWITSFILYLPYSFRKYVSECWDSVANEPVYSVVEDKHFTHSPGFEAYGWIREFILRIIPMVVLVALNIRIVFALRTVQSRRRRLRGGVNNTTPKQKPTVSNHSAARRCSEVSAGGITRGSSMRTSEKQTPAQKLEYRRLQEERRLVLLLIGIVVMFIICVTPAAILLCIPGADEDFTFGLKLFRAVANVLELTNYSLNFYVYVGCSSEFRMTFVSVFCRYCTGGKTTGMLMNGERASSVAPSAKTAVNRARANTMEMNNGLNYLHSGNTTPLLPVKKDSQQALHSLNKTETQSLLHGSLQML</sequence>
<dbReference type="EMBL" id="BDGG01000007">
    <property type="protein sequence ID" value="GAV02032.1"/>
    <property type="molecule type" value="Genomic_DNA"/>
</dbReference>
<feature type="transmembrane region" description="Helical" evidence="7">
    <location>
        <begin position="163"/>
        <end position="181"/>
    </location>
</feature>
<gene>
    <name evidence="9" type="primary">RvY_12645-1</name>
    <name evidence="9" type="synonym">RvY_12645.1</name>
    <name evidence="9" type="ORF">RvY_12645</name>
</gene>
<keyword evidence="2 5" id="KW-0812">Transmembrane</keyword>
<feature type="compositionally biased region" description="Polar residues" evidence="6">
    <location>
        <begin position="288"/>
        <end position="299"/>
    </location>
</feature>
<accession>A0A1D1VK74</accession>
<evidence type="ECO:0000313" key="10">
    <source>
        <dbReference type="Proteomes" id="UP000186922"/>
    </source>
</evidence>
<feature type="domain" description="G-protein coupled receptors family 1 profile" evidence="8">
    <location>
        <begin position="61"/>
        <end position="372"/>
    </location>
</feature>
<dbReference type="AlphaFoldDB" id="A0A1D1VK74"/>
<evidence type="ECO:0000256" key="6">
    <source>
        <dbReference type="SAM" id="MobiDB-lite"/>
    </source>
</evidence>
<dbReference type="GO" id="GO:0004930">
    <property type="term" value="F:G protein-coupled receptor activity"/>
    <property type="evidence" value="ECO:0007669"/>
    <property type="project" value="UniProtKB-KW"/>
</dbReference>
<feature type="transmembrane region" description="Helical" evidence="7">
    <location>
        <begin position="122"/>
        <end position="142"/>
    </location>
</feature>
<comment type="caution">
    <text evidence="9">The sequence shown here is derived from an EMBL/GenBank/DDBJ whole genome shotgun (WGS) entry which is preliminary data.</text>
</comment>
<proteinExistence type="inferred from homology"/>
<keyword evidence="5" id="KW-0297">G-protein coupled receptor</keyword>
<organism evidence="9 10">
    <name type="scientific">Ramazzottius varieornatus</name>
    <name type="common">Water bear</name>
    <name type="synonym">Tardigrade</name>
    <dbReference type="NCBI Taxonomy" id="947166"/>
    <lineage>
        <taxon>Eukaryota</taxon>
        <taxon>Metazoa</taxon>
        <taxon>Ecdysozoa</taxon>
        <taxon>Tardigrada</taxon>
        <taxon>Eutardigrada</taxon>
        <taxon>Parachela</taxon>
        <taxon>Hypsibioidea</taxon>
        <taxon>Ramazzottiidae</taxon>
        <taxon>Ramazzottius</taxon>
    </lineage>
</organism>
<dbReference type="Pfam" id="PF00001">
    <property type="entry name" value="7tm_1"/>
    <property type="match status" value="1"/>
</dbReference>
<reference evidence="9 10" key="1">
    <citation type="journal article" date="2016" name="Nat. Commun.">
        <title>Extremotolerant tardigrade genome and improved radiotolerance of human cultured cells by tardigrade-unique protein.</title>
        <authorList>
            <person name="Hashimoto T."/>
            <person name="Horikawa D.D."/>
            <person name="Saito Y."/>
            <person name="Kuwahara H."/>
            <person name="Kozuka-Hata H."/>
            <person name="Shin-I T."/>
            <person name="Minakuchi Y."/>
            <person name="Ohishi K."/>
            <person name="Motoyama A."/>
            <person name="Aizu T."/>
            <person name="Enomoto A."/>
            <person name="Kondo K."/>
            <person name="Tanaka S."/>
            <person name="Hara Y."/>
            <person name="Koshikawa S."/>
            <person name="Sagara H."/>
            <person name="Miura T."/>
            <person name="Yokobori S."/>
            <person name="Miyagawa K."/>
            <person name="Suzuki Y."/>
            <person name="Kubo T."/>
            <person name="Oyama M."/>
            <person name="Kohara Y."/>
            <person name="Fujiyama A."/>
            <person name="Arakawa K."/>
            <person name="Katayama T."/>
            <person name="Toyoda A."/>
            <person name="Kunieda T."/>
        </authorList>
    </citation>
    <scope>NUCLEOTIDE SEQUENCE [LARGE SCALE GENOMIC DNA]</scope>
    <source>
        <strain evidence="9 10">YOKOZUNA-1</strain>
    </source>
</reference>
<dbReference type="Proteomes" id="UP000186922">
    <property type="component" value="Unassembled WGS sequence"/>
</dbReference>
<dbReference type="InterPro" id="IPR017452">
    <property type="entry name" value="GPCR_Rhodpsn_7TM"/>
</dbReference>
<keyword evidence="5" id="KW-0807">Transducer</keyword>
<dbReference type="Gene3D" id="1.20.1070.10">
    <property type="entry name" value="Rhodopsin 7-helix transmembrane proteins"/>
    <property type="match status" value="1"/>
</dbReference>
<evidence type="ECO:0000313" key="9">
    <source>
        <dbReference type="EMBL" id="GAV02032.1"/>
    </source>
</evidence>
<feature type="transmembrane region" description="Helical" evidence="7">
    <location>
        <begin position="81"/>
        <end position="102"/>
    </location>
</feature>
<feature type="transmembrane region" description="Helical" evidence="7">
    <location>
        <begin position="223"/>
        <end position="244"/>
    </location>
</feature>
<evidence type="ECO:0000256" key="4">
    <source>
        <dbReference type="ARBA" id="ARBA00023136"/>
    </source>
</evidence>
<name>A0A1D1VK74_RAMVA</name>